<protein>
    <submittedName>
        <fullName evidence="1">Uncharacterized protein</fullName>
    </submittedName>
</protein>
<keyword evidence="2" id="KW-1185">Reference proteome</keyword>
<dbReference type="EMBL" id="JBHSQE010000003">
    <property type="protein sequence ID" value="MFC6146169.1"/>
    <property type="molecule type" value="Genomic_DNA"/>
</dbReference>
<proteinExistence type="predicted"/>
<name>A0ABW1QBZ2_9CORY</name>
<comment type="caution">
    <text evidence="1">The sequence shown here is derived from an EMBL/GenBank/DDBJ whole genome shotgun (WGS) entry which is preliminary data.</text>
</comment>
<accession>A0ABW1QBZ2</accession>
<organism evidence="1 2">
    <name type="scientific">Corynebacterium nasicanis</name>
    <dbReference type="NCBI Taxonomy" id="1448267"/>
    <lineage>
        <taxon>Bacteria</taxon>
        <taxon>Bacillati</taxon>
        <taxon>Actinomycetota</taxon>
        <taxon>Actinomycetes</taxon>
        <taxon>Mycobacteriales</taxon>
        <taxon>Corynebacteriaceae</taxon>
        <taxon>Corynebacterium</taxon>
    </lineage>
</organism>
<sequence length="181" mass="20700">MGMYSMSQPLELGDVYLTAEGDYFSLLETLVLGTKRRMTTRWISLSADEQDNLELMRQADCLDLMIGAPVFSRRLVESAPTDLLAELELYDAAIDLVEGYFHVAGVKKYLPLINEEKSSYRLLSDGSRTISRKVFSPWDGEPFYLARDINYPETLVAGHPMVEFCRKNNFRVLFTPVNLQR</sequence>
<dbReference type="RefSeq" id="WP_377000506.1">
    <property type="nucleotide sequence ID" value="NZ_JBHSQE010000003.1"/>
</dbReference>
<evidence type="ECO:0000313" key="1">
    <source>
        <dbReference type="EMBL" id="MFC6146169.1"/>
    </source>
</evidence>
<reference evidence="2" key="1">
    <citation type="journal article" date="2019" name="Int. J. Syst. Evol. Microbiol.">
        <title>The Global Catalogue of Microorganisms (GCM) 10K type strain sequencing project: providing services to taxonomists for standard genome sequencing and annotation.</title>
        <authorList>
            <consortium name="The Broad Institute Genomics Platform"/>
            <consortium name="The Broad Institute Genome Sequencing Center for Infectious Disease"/>
            <person name="Wu L."/>
            <person name="Ma J."/>
        </authorList>
    </citation>
    <scope>NUCLEOTIDE SEQUENCE [LARGE SCALE GENOMIC DNA]</scope>
    <source>
        <strain evidence="2">CCUG 51943</strain>
    </source>
</reference>
<dbReference type="Proteomes" id="UP001596244">
    <property type="component" value="Unassembled WGS sequence"/>
</dbReference>
<gene>
    <name evidence="1" type="ORF">ACFPUZ_05045</name>
</gene>
<evidence type="ECO:0000313" key="2">
    <source>
        <dbReference type="Proteomes" id="UP001596244"/>
    </source>
</evidence>